<evidence type="ECO:0000256" key="4">
    <source>
        <dbReference type="PROSITE-ProRule" id="PRU00027"/>
    </source>
</evidence>
<feature type="region of interest" description="Disordered" evidence="5">
    <location>
        <begin position="61"/>
        <end position="84"/>
    </location>
</feature>
<feature type="compositionally biased region" description="Polar residues" evidence="5">
    <location>
        <begin position="1055"/>
        <end position="1070"/>
    </location>
</feature>
<feature type="compositionally biased region" description="Polar residues" evidence="5">
    <location>
        <begin position="907"/>
        <end position="926"/>
    </location>
</feature>
<dbReference type="Proteomes" id="UP000887574">
    <property type="component" value="Unplaced"/>
</dbReference>
<dbReference type="GO" id="GO:0006357">
    <property type="term" value="P:regulation of transcription by RNA polymerase II"/>
    <property type="evidence" value="ECO:0007669"/>
    <property type="project" value="TreeGrafter"/>
</dbReference>
<feature type="domain" description="BED-type" evidence="6">
    <location>
        <begin position="335"/>
        <end position="381"/>
    </location>
</feature>
<reference evidence="8" key="1">
    <citation type="submission" date="2022-11" db="UniProtKB">
        <authorList>
            <consortium name="WormBaseParasite"/>
        </authorList>
    </citation>
    <scope>IDENTIFICATION</scope>
</reference>
<keyword evidence="7" id="KW-1185">Reference proteome</keyword>
<feature type="compositionally biased region" description="Polar residues" evidence="5">
    <location>
        <begin position="66"/>
        <end position="84"/>
    </location>
</feature>
<keyword evidence="2 4" id="KW-0863">Zinc-finger</keyword>
<evidence type="ECO:0000259" key="6">
    <source>
        <dbReference type="PROSITE" id="PS50808"/>
    </source>
</evidence>
<feature type="region of interest" description="Disordered" evidence="5">
    <location>
        <begin position="1048"/>
        <end position="1083"/>
    </location>
</feature>
<feature type="region of interest" description="Disordered" evidence="5">
    <location>
        <begin position="895"/>
        <end position="926"/>
    </location>
</feature>
<accession>A0A915EAR2</accession>
<dbReference type="WBParaSite" id="jg4161">
    <property type="protein sequence ID" value="jg4161"/>
    <property type="gene ID" value="jg4161"/>
</dbReference>
<dbReference type="PANTHER" id="PTHR46169:SF29">
    <property type="entry name" value="DNA REPLICATION-RELATED ELEMENT FACTOR, ISOFORM A"/>
    <property type="match status" value="1"/>
</dbReference>
<dbReference type="AlphaFoldDB" id="A0A915EAR2"/>
<evidence type="ECO:0000313" key="7">
    <source>
        <dbReference type="Proteomes" id="UP000887574"/>
    </source>
</evidence>
<evidence type="ECO:0000256" key="5">
    <source>
        <dbReference type="SAM" id="MobiDB-lite"/>
    </source>
</evidence>
<evidence type="ECO:0000256" key="1">
    <source>
        <dbReference type="ARBA" id="ARBA00022723"/>
    </source>
</evidence>
<feature type="region of interest" description="Disordered" evidence="5">
    <location>
        <begin position="102"/>
        <end position="131"/>
    </location>
</feature>
<keyword evidence="3" id="KW-0862">Zinc</keyword>
<dbReference type="SUPFAM" id="SSF53098">
    <property type="entry name" value="Ribonuclease H-like"/>
    <property type="match status" value="1"/>
</dbReference>
<dbReference type="GO" id="GO:0005634">
    <property type="term" value="C:nucleus"/>
    <property type="evidence" value="ECO:0007669"/>
    <property type="project" value="TreeGrafter"/>
</dbReference>
<dbReference type="GO" id="GO:0008270">
    <property type="term" value="F:zinc ion binding"/>
    <property type="evidence" value="ECO:0007669"/>
    <property type="project" value="UniProtKB-KW"/>
</dbReference>
<dbReference type="InterPro" id="IPR012337">
    <property type="entry name" value="RNaseH-like_sf"/>
</dbReference>
<name>A0A915EAR2_9BILA</name>
<organism evidence="7 8">
    <name type="scientific">Ditylenchus dipsaci</name>
    <dbReference type="NCBI Taxonomy" id="166011"/>
    <lineage>
        <taxon>Eukaryota</taxon>
        <taxon>Metazoa</taxon>
        <taxon>Ecdysozoa</taxon>
        <taxon>Nematoda</taxon>
        <taxon>Chromadorea</taxon>
        <taxon>Rhabditida</taxon>
        <taxon>Tylenchina</taxon>
        <taxon>Tylenchomorpha</taxon>
        <taxon>Sphaerularioidea</taxon>
        <taxon>Anguinidae</taxon>
        <taxon>Anguininae</taxon>
        <taxon>Ditylenchus</taxon>
    </lineage>
</organism>
<sequence>MPKISDTNLLNFQRLINQPPRQAISGHYLLQILTKSTTHIHHSSNIDAKASSSCTSSFPLPVPEAASQQPSTCIPSSTSPNSADIMSRAVDNRGRALRKSAAVDGDEEHEQHLQPITQLGEPFQSTSTSGLLPQLNHQQQSTINSAVAGALGFGGPPGGNTLPTVTDYNLAAQLTTIGLTIGQGGDGQPGLLHPTAIKHEQTMSRDDLLSSFGITNTLANSISPISSWMTLNSPAGVTALASLKALMQVNEGDAAARLTIPEDIKPTNTHFAEMSKLMETRNHSTESTASTSTASGTQCSGLGNSGSNAESIPRKQDIQTDIRMNKGRFQLVRKRGRSEVWNLFGQVVDTLTGSRLPYVACYACKVLYTDTGGGTGNMTRHRCSVGHSYRSIAGSSTDTAGEMHTQSSFESVNNLMLNGPSSPETYVQDSGPAATSASSQYSVNAREAFIQSGCNSGGGNASNSSGFMSGGSASLSSNLVSLDSIAGTSLGGLRSCSISSVTHPSGLFQVQSSSSSISNLPAAPQPPIQPLRPAPIPTVHSIPTTTTGPPAFGAGYVFTQADRQLFAQAVVQFCAQDLHNYDVVEGEGFKNLIESVLFIGRRSHGDASATSFDPVRNLIPSSKQLKQVFNSQEQFVRQATAEDLEAARSVGASFNCQSMTLAEEHYLSISCNYITEDWAITRRSLKVKKCGVEQVGELISEVLTEYNLESAKTILLTLDFELDSSLTGKLPKNVVLVTNINRAINQILRQCLSEAPEKSEIISTFIDLCYRIVKELNGLNALSESLPHKFFSGLEEHTCSEDKRFDYADGVYLTIKFVREHLEQILVLFNKEIKLKNMIAEIHSIDWALAKDLEQLLEPFYETTQIFRDSKQPHFQQIVPEWYALIHEFKQLSGEGSEGGLSPECVSPTQSSSKPGPANSTALDNHCSELSSPPIQLAGFGMSFTPPSKWLSMVRKAASVRLKEWADKNMLVEHKIATALNPRLKHLNLVCSHSERSLVYSRIRSIVGLGKPKKERQQDNNSDAPLHYNFMRRDRPADAVTCQRQISPTAKVADSSPSDGASLSKDNTPGGSKRKKLDGGGRQVSSLNSTCNWLSGSGISAKISNLYLEESSEIKQRNYFVEQT</sequence>
<dbReference type="PROSITE" id="PS50808">
    <property type="entry name" value="ZF_BED"/>
    <property type="match status" value="1"/>
</dbReference>
<dbReference type="InterPro" id="IPR052717">
    <property type="entry name" value="Vacuolar_transposase_reg"/>
</dbReference>
<feature type="compositionally biased region" description="Low complexity" evidence="5">
    <location>
        <begin position="285"/>
        <end position="297"/>
    </location>
</feature>
<protein>
    <submittedName>
        <fullName evidence="8">BED-type domain-containing protein</fullName>
    </submittedName>
</protein>
<feature type="region of interest" description="Disordered" evidence="5">
    <location>
        <begin position="280"/>
        <end position="320"/>
    </location>
</feature>
<dbReference type="SUPFAM" id="SSF140996">
    <property type="entry name" value="Hermes dimerisation domain"/>
    <property type="match status" value="1"/>
</dbReference>
<dbReference type="InterPro" id="IPR003656">
    <property type="entry name" value="Znf_BED"/>
</dbReference>
<dbReference type="Gene3D" id="1.10.10.1070">
    <property type="entry name" value="Zinc finger, BED domain-containing"/>
    <property type="match status" value="1"/>
</dbReference>
<proteinExistence type="predicted"/>
<dbReference type="GO" id="GO:0003677">
    <property type="term" value="F:DNA binding"/>
    <property type="evidence" value="ECO:0007669"/>
    <property type="project" value="InterPro"/>
</dbReference>
<keyword evidence="1" id="KW-0479">Metal-binding</keyword>
<feature type="compositionally biased region" description="Polar residues" evidence="5">
    <location>
        <begin position="298"/>
        <end position="310"/>
    </location>
</feature>
<evidence type="ECO:0000256" key="2">
    <source>
        <dbReference type="ARBA" id="ARBA00022771"/>
    </source>
</evidence>
<evidence type="ECO:0000313" key="8">
    <source>
        <dbReference type="WBParaSite" id="jg4161"/>
    </source>
</evidence>
<dbReference type="PANTHER" id="PTHR46169">
    <property type="entry name" value="DNA REPLICATION-RELATED ELEMENT FACTOR, ISOFORM A"/>
    <property type="match status" value="1"/>
</dbReference>
<evidence type="ECO:0000256" key="3">
    <source>
        <dbReference type="ARBA" id="ARBA00022833"/>
    </source>
</evidence>